<sequence length="64" mass="7123">MRIRINREHCQGHTMCAMVAPDLFNLDDEDGHAYVDSPDVPVALRDKARQGASACPERAITVEE</sequence>
<dbReference type="Gene3D" id="3.30.70.20">
    <property type="match status" value="1"/>
</dbReference>
<comment type="cofactor">
    <cofactor evidence="1">
        <name>[3Fe-4S] cluster</name>
        <dbReference type="ChEBI" id="CHEBI:21137"/>
    </cofactor>
</comment>
<evidence type="ECO:0000256" key="1">
    <source>
        <dbReference type="ARBA" id="ARBA00001927"/>
    </source>
</evidence>
<gene>
    <name evidence="8" type="primary">fer</name>
    <name evidence="8" type="ORF">GCM10011588_27430</name>
</gene>
<keyword evidence="5" id="KW-0408">Iron</keyword>
<dbReference type="PANTHER" id="PTHR36923:SF3">
    <property type="entry name" value="FERREDOXIN"/>
    <property type="match status" value="1"/>
</dbReference>
<dbReference type="AlphaFoldDB" id="A0A917RJI4"/>
<keyword evidence="7" id="KW-0003">3Fe-4S</keyword>
<keyword evidence="9" id="KW-1185">Reference proteome</keyword>
<evidence type="ECO:0000256" key="5">
    <source>
        <dbReference type="ARBA" id="ARBA00023004"/>
    </source>
</evidence>
<dbReference type="Proteomes" id="UP000638263">
    <property type="component" value="Unassembled WGS sequence"/>
</dbReference>
<evidence type="ECO:0000313" key="8">
    <source>
        <dbReference type="EMBL" id="GGL11477.1"/>
    </source>
</evidence>
<accession>A0A917RJI4</accession>
<keyword evidence="4" id="KW-0249">Electron transport</keyword>
<protein>
    <submittedName>
        <fullName evidence="8">Ferredoxin</fullName>
    </submittedName>
</protein>
<dbReference type="GO" id="GO:0051538">
    <property type="term" value="F:3 iron, 4 sulfur cluster binding"/>
    <property type="evidence" value="ECO:0007669"/>
    <property type="project" value="UniProtKB-KW"/>
</dbReference>
<dbReference type="RefSeq" id="WP_062997975.1">
    <property type="nucleotide sequence ID" value="NZ_BMMH01000005.1"/>
</dbReference>
<dbReference type="PANTHER" id="PTHR36923">
    <property type="entry name" value="FERREDOXIN"/>
    <property type="match status" value="1"/>
</dbReference>
<dbReference type="SUPFAM" id="SSF54862">
    <property type="entry name" value="4Fe-4S ferredoxins"/>
    <property type="match status" value="1"/>
</dbReference>
<keyword evidence="2" id="KW-0813">Transport</keyword>
<evidence type="ECO:0000256" key="7">
    <source>
        <dbReference type="ARBA" id="ARBA00023291"/>
    </source>
</evidence>
<name>A0A917RJI4_9NOCA</name>
<proteinExistence type="predicted"/>
<evidence type="ECO:0000256" key="2">
    <source>
        <dbReference type="ARBA" id="ARBA00022448"/>
    </source>
</evidence>
<organism evidence="8 9">
    <name type="scientific">Nocardia jinanensis</name>
    <dbReference type="NCBI Taxonomy" id="382504"/>
    <lineage>
        <taxon>Bacteria</taxon>
        <taxon>Bacillati</taxon>
        <taxon>Actinomycetota</taxon>
        <taxon>Actinomycetes</taxon>
        <taxon>Mycobacteriales</taxon>
        <taxon>Nocardiaceae</taxon>
        <taxon>Nocardia</taxon>
    </lineage>
</organism>
<evidence type="ECO:0000256" key="6">
    <source>
        <dbReference type="ARBA" id="ARBA00023014"/>
    </source>
</evidence>
<dbReference type="EMBL" id="BMMH01000005">
    <property type="protein sequence ID" value="GGL11477.1"/>
    <property type="molecule type" value="Genomic_DNA"/>
</dbReference>
<evidence type="ECO:0000313" key="9">
    <source>
        <dbReference type="Proteomes" id="UP000638263"/>
    </source>
</evidence>
<keyword evidence="6" id="KW-0411">Iron-sulfur</keyword>
<evidence type="ECO:0000256" key="4">
    <source>
        <dbReference type="ARBA" id="ARBA00022982"/>
    </source>
</evidence>
<evidence type="ECO:0000256" key="3">
    <source>
        <dbReference type="ARBA" id="ARBA00022723"/>
    </source>
</evidence>
<keyword evidence="3" id="KW-0479">Metal-binding</keyword>
<reference evidence="8" key="2">
    <citation type="submission" date="2020-09" db="EMBL/GenBank/DDBJ databases">
        <authorList>
            <person name="Sun Q."/>
            <person name="Zhou Y."/>
        </authorList>
    </citation>
    <scope>NUCLEOTIDE SEQUENCE</scope>
    <source>
        <strain evidence="8">CGMCC 4.3508</strain>
    </source>
</reference>
<reference evidence="8" key="1">
    <citation type="journal article" date="2014" name="Int. J. Syst. Evol. Microbiol.">
        <title>Complete genome sequence of Corynebacterium casei LMG S-19264T (=DSM 44701T), isolated from a smear-ripened cheese.</title>
        <authorList>
            <consortium name="US DOE Joint Genome Institute (JGI-PGF)"/>
            <person name="Walter F."/>
            <person name="Albersmeier A."/>
            <person name="Kalinowski J."/>
            <person name="Ruckert C."/>
        </authorList>
    </citation>
    <scope>NUCLEOTIDE SEQUENCE</scope>
    <source>
        <strain evidence="8">CGMCC 4.3508</strain>
    </source>
</reference>
<dbReference type="Pfam" id="PF13459">
    <property type="entry name" value="Fer4_15"/>
    <property type="match status" value="1"/>
</dbReference>
<dbReference type="GO" id="GO:0046872">
    <property type="term" value="F:metal ion binding"/>
    <property type="evidence" value="ECO:0007669"/>
    <property type="project" value="UniProtKB-KW"/>
</dbReference>
<comment type="caution">
    <text evidence="8">The sequence shown here is derived from an EMBL/GenBank/DDBJ whole genome shotgun (WGS) entry which is preliminary data.</text>
</comment>
<dbReference type="InterPro" id="IPR051269">
    <property type="entry name" value="Fe-S_cluster_ET"/>
</dbReference>